<dbReference type="OrthoDB" id="5197531at2"/>
<sequence length="84" mass="9336">MTDDLPPIERHQATDRFGKEALRAAHRLTEALAEVEDAAPEPVLFRRNGPHRSLDGLAALLDEALEEPDPGERSTGDREGRREP</sequence>
<name>A0A285EA52_9ACTN</name>
<organism evidence="2 3">
    <name type="scientific">Geodermatophilus sabuli</name>
    <dbReference type="NCBI Taxonomy" id="1564158"/>
    <lineage>
        <taxon>Bacteria</taxon>
        <taxon>Bacillati</taxon>
        <taxon>Actinomycetota</taxon>
        <taxon>Actinomycetes</taxon>
        <taxon>Geodermatophilales</taxon>
        <taxon>Geodermatophilaceae</taxon>
        <taxon>Geodermatophilus</taxon>
    </lineage>
</organism>
<dbReference type="EMBL" id="OBDO01000003">
    <property type="protein sequence ID" value="SNX95867.1"/>
    <property type="molecule type" value="Genomic_DNA"/>
</dbReference>
<evidence type="ECO:0000313" key="2">
    <source>
        <dbReference type="EMBL" id="SNX95867.1"/>
    </source>
</evidence>
<dbReference type="Proteomes" id="UP000219514">
    <property type="component" value="Unassembled WGS sequence"/>
</dbReference>
<feature type="region of interest" description="Disordered" evidence="1">
    <location>
        <begin position="62"/>
        <end position="84"/>
    </location>
</feature>
<proteinExistence type="predicted"/>
<reference evidence="2 3" key="1">
    <citation type="submission" date="2017-09" db="EMBL/GenBank/DDBJ databases">
        <authorList>
            <person name="Ehlers B."/>
            <person name="Leendertz F.H."/>
        </authorList>
    </citation>
    <scope>NUCLEOTIDE SEQUENCE [LARGE SCALE GENOMIC DNA]</scope>
    <source>
        <strain evidence="2 3">DSM 46844</strain>
    </source>
</reference>
<accession>A0A285EA52</accession>
<keyword evidence="3" id="KW-1185">Reference proteome</keyword>
<dbReference type="AlphaFoldDB" id="A0A285EA52"/>
<evidence type="ECO:0000256" key="1">
    <source>
        <dbReference type="SAM" id="MobiDB-lite"/>
    </source>
</evidence>
<dbReference type="RefSeq" id="WP_097205920.1">
    <property type="nucleotide sequence ID" value="NZ_JACHXB010000004.1"/>
</dbReference>
<feature type="compositionally biased region" description="Basic and acidic residues" evidence="1">
    <location>
        <begin position="70"/>
        <end position="84"/>
    </location>
</feature>
<evidence type="ECO:0000313" key="3">
    <source>
        <dbReference type="Proteomes" id="UP000219514"/>
    </source>
</evidence>
<protein>
    <submittedName>
        <fullName evidence="2">Uncharacterized protein</fullName>
    </submittedName>
</protein>
<gene>
    <name evidence="2" type="ORF">SAMN06893097_10336</name>
</gene>